<evidence type="ECO:0000313" key="1">
    <source>
        <dbReference type="EMBL" id="ACR34477.1"/>
    </source>
</evidence>
<dbReference type="AlphaFoldDB" id="C4IZX7"/>
<reference evidence="1" key="1">
    <citation type="journal article" date="2009" name="PLoS Genet.">
        <title>Sequencing, mapping, and analysis of 27,455 maize full-length cDNAs.</title>
        <authorList>
            <person name="Soderlund C."/>
            <person name="Descour A."/>
            <person name="Kudrna D."/>
            <person name="Bomhoff M."/>
            <person name="Boyd L."/>
            <person name="Currie J."/>
            <person name="Angelova A."/>
            <person name="Collura K."/>
            <person name="Wissotski M."/>
            <person name="Ashley E."/>
            <person name="Morrow D."/>
            <person name="Fernandes J."/>
            <person name="Walbot V."/>
            <person name="Yu Y."/>
        </authorList>
    </citation>
    <scope>NUCLEOTIDE SEQUENCE</scope>
    <source>
        <strain evidence="1">B73</strain>
    </source>
</reference>
<dbReference type="HOGENOM" id="CLU_1941158_0_0_1"/>
<name>C4IZX7_MAIZE</name>
<protein>
    <submittedName>
        <fullName evidence="1">Uncharacterized protein</fullName>
    </submittedName>
</protein>
<sequence>MDSESWTSSSIASMAAEDDMSAGISRLVGRSRGGAGIGEVGGWSAEHREIGGRLVEFTGTTCCTSTRTASRGRSWSPSPRCGSSTSWTSAITASRVASRSTSCACPASGTWTCGSTTYAGRCRRRSSTSR</sequence>
<accession>C4IZX7</accession>
<dbReference type="EMBL" id="BT084124">
    <property type="protein sequence ID" value="ACR34477.1"/>
    <property type="molecule type" value="mRNA"/>
</dbReference>
<organism evidence="1">
    <name type="scientific">Zea mays</name>
    <name type="common">Maize</name>
    <dbReference type="NCBI Taxonomy" id="4577"/>
    <lineage>
        <taxon>Eukaryota</taxon>
        <taxon>Viridiplantae</taxon>
        <taxon>Streptophyta</taxon>
        <taxon>Embryophyta</taxon>
        <taxon>Tracheophyta</taxon>
        <taxon>Spermatophyta</taxon>
        <taxon>Magnoliopsida</taxon>
        <taxon>Liliopsida</taxon>
        <taxon>Poales</taxon>
        <taxon>Poaceae</taxon>
        <taxon>PACMAD clade</taxon>
        <taxon>Panicoideae</taxon>
        <taxon>Andropogonodae</taxon>
        <taxon>Andropogoneae</taxon>
        <taxon>Tripsacinae</taxon>
        <taxon>Zea</taxon>
    </lineage>
</organism>
<reference evidence="1" key="2">
    <citation type="submission" date="2012-06" db="EMBL/GenBank/DDBJ databases">
        <authorList>
            <person name="Yu Y."/>
            <person name="Currie J."/>
            <person name="Lomeli R."/>
            <person name="Angelova A."/>
            <person name="Collura K."/>
            <person name="Wissotski M."/>
            <person name="Campos D."/>
            <person name="Kudrna D."/>
            <person name="Golser W."/>
            <person name="Ashely E."/>
            <person name="Descour A."/>
            <person name="Fernandes J."/>
            <person name="Soderlund C."/>
            <person name="Walbot V."/>
        </authorList>
    </citation>
    <scope>NUCLEOTIDE SEQUENCE</scope>
    <source>
        <strain evidence="1">B73</strain>
    </source>
</reference>
<proteinExistence type="evidence at transcript level"/>